<reference evidence="8 9" key="1">
    <citation type="journal article" date="2016" name="Nat. Commun.">
        <title>Thousands of microbial genomes shed light on interconnected biogeochemical processes in an aquifer system.</title>
        <authorList>
            <person name="Anantharaman K."/>
            <person name="Brown C.T."/>
            <person name="Hug L.A."/>
            <person name="Sharon I."/>
            <person name="Castelle C.J."/>
            <person name="Probst A.J."/>
            <person name="Thomas B.C."/>
            <person name="Singh A."/>
            <person name="Wilkins M.J."/>
            <person name="Karaoz U."/>
            <person name="Brodie E.L."/>
            <person name="Williams K.H."/>
            <person name="Hubbard S.S."/>
            <person name="Banfield J.F."/>
        </authorList>
    </citation>
    <scope>NUCLEOTIDE SEQUENCE [LARGE SCALE GENOMIC DNA]</scope>
</reference>
<evidence type="ECO:0000256" key="3">
    <source>
        <dbReference type="ARBA" id="ARBA00022857"/>
    </source>
</evidence>
<dbReference type="GO" id="GO:0009051">
    <property type="term" value="P:pentose-phosphate shunt, oxidative branch"/>
    <property type="evidence" value="ECO:0007669"/>
    <property type="project" value="TreeGrafter"/>
</dbReference>
<feature type="binding site" evidence="6">
    <location>
        <position position="352"/>
    </location>
    <ligand>
        <name>substrate</name>
    </ligand>
</feature>
<dbReference type="Pfam" id="PF00479">
    <property type="entry name" value="G6PD_N"/>
    <property type="match status" value="1"/>
</dbReference>
<dbReference type="GO" id="GO:0005829">
    <property type="term" value="C:cytosol"/>
    <property type="evidence" value="ECO:0007669"/>
    <property type="project" value="TreeGrafter"/>
</dbReference>
<feature type="active site" description="Proton acceptor" evidence="6">
    <location>
        <position position="261"/>
    </location>
</feature>
<dbReference type="Pfam" id="PF03446">
    <property type="entry name" value="NAD_binding_2"/>
    <property type="match status" value="1"/>
</dbReference>
<dbReference type="InterPro" id="IPR022675">
    <property type="entry name" value="G6P_DH_C"/>
</dbReference>
<feature type="binding site" evidence="6">
    <location>
        <position position="237"/>
    </location>
    <ligand>
        <name>substrate</name>
    </ligand>
</feature>
<evidence type="ECO:0000256" key="2">
    <source>
        <dbReference type="ARBA" id="ARBA00022526"/>
    </source>
</evidence>
<evidence type="ECO:0000256" key="6">
    <source>
        <dbReference type="HAMAP-Rule" id="MF_00966"/>
    </source>
</evidence>
<comment type="caution">
    <text evidence="6">Lacks conserved residue(s) required for the propagation of feature annotation.</text>
</comment>
<name>A0A1G1ZAA2_9BACT</name>
<sequence>MRLRTVSLKTSVTRAKTTNIPTILIILGATGDLMTRKIAPALCHMLHVGSIPDMFKVVGVARRDLSNDDYRDFLEEKIKKRIKTKSPQLKKFLNLTSYHQGLFQSARTYASLKKVVEKIDDEWGVCSNKLFYVAVPPKFYETITRNLSSSGLTDPCSPEEGWTRVIVEKPFGEDYKTAKNLDVLLSKLFKEVQIYRIDHYLAKEMIQNILSFRFSNTLFEQIWNKTFIQKIDIRLLEKLGVEERGSYYDGIGALKDMGQNHILQMLAFATMDHPESFDSDPIRFRRAEILRTLRPPSKLETKKYSYRAQYEGYKNTAGVKKNSKTETYFKIGGTFLTSPRWKGIPITLESGKRLGDVKKEMVFTFKHPTPCLCPPGASHYENKVTFSLEPEELITVQFWAKKPGTAFDIEERNLEFRLRESKGKTQYVEEYERLLLDVIAGDQTLFVTTDEVKAMWRFTDPIVNAWQKNATKLQTYRPNTNEPVEAATFIDKLIGYTSGPVNTEIKKKGTIGIIGLGKMGGNIGRQLIRDGWRVVGYDENEKTKNELEHAGVETVSSIKELTEKLPKNKVIWIMVPAGKPVDITLKNLTPFLKKGDTVIDAGNSFFKDSIARAKRMSKKGINYVDVGVSGGPEGALEGASLMIGGTRNQFKKLERLYKDLSRTWGSYEFFEGAGAGHFVKMVHNGIEYGMMQSIAEGFTILKHASYKLDLSKIADVYNHGAVIESRLVGWLKEAFDLHGAGLSKISGKAEHTGTGKWTAETAKEMNIKAKIIEESFKFRVLSQKNPDFTGKIINALRERFGGHKVSKQ</sequence>
<comment type="caution">
    <text evidence="8">The sequence shown here is derived from an EMBL/GenBank/DDBJ whole genome shotgun (WGS) entry which is preliminary data.</text>
</comment>
<comment type="similarity">
    <text evidence="6">Belongs to the glucose-6-phosphate dehydrogenase family.</text>
</comment>
<dbReference type="Pfam" id="PF02781">
    <property type="entry name" value="G6PD_C"/>
    <property type="match status" value="1"/>
</dbReference>
<protein>
    <recommendedName>
        <fullName evidence="6">Glucose-6-phosphate 1-dehydrogenase</fullName>
        <shortName evidence="6">G6PD</shortName>
        <ecNumber evidence="6">1.1.1.49</ecNumber>
    </recommendedName>
</protein>
<organism evidence="8 9">
    <name type="scientific">Candidatus Colwellbacteria bacterium RIFCSPLOWO2_02_FULL_45_11</name>
    <dbReference type="NCBI Taxonomy" id="1797692"/>
    <lineage>
        <taxon>Bacteria</taxon>
        <taxon>Candidatus Colwelliibacteriota</taxon>
    </lineage>
</organism>
<evidence type="ECO:0000256" key="5">
    <source>
        <dbReference type="ARBA" id="ARBA00023277"/>
    </source>
</evidence>
<dbReference type="HAMAP" id="MF_00966">
    <property type="entry name" value="G6PD"/>
    <property type="match status" value="1"/>
</dbReference>
<dbReference type="PANTHER" id="PTHR23429:SF0">
    <property type="entry name" value="GLUCOSE-6-PHOSPHATE 1-DEHYDROGENASE"/>
    <property type="match status" value="1"/>
</dbReference>
<dbReference type="GO" id="GO:0004616">
    <property type="term" value="F:phosphogluconate dehydrogenase (decarboxylating) activity"/>
    <property type="evidence" value="ECO:0007669"/>
    <property type="project" value="InterPro"/>
</dbReference>
<dbReference type="InterPro" id="IPR006114">
    <property type="entry name" value="6PGDH_C"/>
</dbReference>
<dbReference type="UniPathway" id="UPA00115">
    <property type="reaction ID" value="UER00408"/>
</dbReference>
<feature type="binding site" evidence="6">
    <location>
        <position position="203"/>
    </location>
    <ligand>
        <name>substrate</name>
    </ligand>
</feature>
<dbReference type="NCBIfam" id="NF007161">
    <property type="entry name" value="PRK09599.1"/>
    <property type="match status" value="1"/>
</dbReference>
<dbReference type="GO" id="GO:0004345">
    <property type="term" value="F:glucose-6-phosphate dehydrogenase activity"/>
    <property type="evidence" value="ECO:0007669"/>
    <property type="project" value="UniProtKB-UniRule"/>
</dbReference>
<evidence type="ECO:0000313" key="9">
    <source>
        <dbReference type="Proteomes" id="UP000176544"/>
    </source>
</evidence>
<evidence type="ECO:0000259" key="7">
    <source>
        <dbReference type="SMART" id="SM01350"/>
    </source>
</evidence>
<dbReference type="Gene3D" id="3.30.360.10">
    <property type="entry name" value="Dihydrodipicolinate Reductase, domain 2"/>
    <property type="match status" value="1"/>
</dbReference>
<dbReference type="InterPro" id="IPR001282">
    <property type="entry name" value="G6P_DH"/>
</dbReference>
<evidence type="ECO:0000256" key="1">
    <source>
        <dbReference type="ARBA" id="ARBA00004937"/>
    </source>
</evidence>
<feature type="binding site" evidence="6">
    <location>
        <position position="169"/>
    </location>
    <ligand>
        <name>NADP(+)</name>
        <dbReference type="ChEBI" id="CHEBI:58349"/>
    </ligand>
</feature>
<dbReference type="InterPro" id="IPR013328">
    <property type="entry name" value="6PGD_dom2"/>
</dbReference>
<dbReference type="NCBIfam" id="TIGR00872">
    <property type="entry name" value="gnd_rel"/>
    <property type="match status" value="1"/>
</dbReference>
<comment type="pathway">
    <text evidence="1 6">Carbohydrate degradation; pentose phosphate pathway; D-ribulose 5-phosphate from D-glucose 6-phosphate (oxidative stage): step 1/3.</text>
</comment>
<dbReference type="InterPro" id="IPR004849">
    <property type="entry name" value="6DGDH_YqeC"/>
</dbReference>
<dbReference type="Pfam" id="PF00393">
    <property type="entry name" value="6PGD"/>
    <property type="match status" value="1"/>
</dbReference>
<comment type="function">
    <text evidence="6">Catalyzes the oxidation of glucose 6-phosphate to 6-phosphogluconolactone.</text>
</comment>
<dbReference type="InterPro" id="IPR036291">
    <property type="entry name" value="NAD(P)-bd_dom_sf"/>
</dbReference>
<proteinExistence type="inferred from homology"/>
<dbReference type="GO" id="GO:0006006">
    <property type="term" value="P:glucose metabolic process"/>
    <property type="evidence" value="ECO:0007669"/>
    <property type="project" value="UniProtKB-KW"/>
</dbReference>
<dbReference type="NCBIfam" id="TIGR00871">
    <property type="entry name" value="zwf"/>
    <property type="match status" value="1"/>
</dbReference>
<keyword evidence="2 6" id="KW-0313">Glucose metabolism</keyword>
<dbReference type="Gene3D" id="1.10.1040.10">
    <property type="entry name" value="N-(1-d-carboxylethyl)-l-norvaline Dehydrogenase, domain 2"/>
    <property type="match status" value="1"/>
</dbReference>
<keyword evidence="4 6" id="KW-0560">Oxidoreductase</keyword>
<dbReference type="GO" id="GO:0050661">
    <property type="term" value="F:NADP binding"/>
    <property type="evidence" value="ECO:0007669"/>
    <property type="project" value="UniProtKB-UniRule"/>
</dbReference>
<evidence type="ECO:0000256" key="4">
    <source>
        <dbReference type="ARBA" id="ARBA00023002"/>
    </source>
</evidence>
<dbReference type="InterPro" id="IPR022674">
    <property type="entry name" value="G6P_DH_NAD-bd"/>
</dbReference>
<dbReference type="PRINTS" id="PR00079">
    <property type="entry name" value="G6PDHDRGNASE"/>
</dbReference>
<feature type="binding site" evidence="6">
    <location>
        <position position="256"/>
    </location>
    <ligand>
        <name>substrate</name>
    </ligand>
</feature>
<dbReference type="SUPFAM" id="SSF51735">
    <property type="entry name" value="NAD(P)-binding Rossmann-fold domains"/>
    <property type="match status" value="2"/>
</dbReference>
<gene>
    <name evidence="6" type="primary">zwf</name>
    <name evidence="8" type="ORF">A3I33_00445</name>
</gene>
<feature type="domain" description="6-phosphogluconate dehydrogenase C-terminal" evidence="7">
    <location>
        <begin position="676"/>
        <end position="808"/>
    </location>
</feature>
<dbReference type="EMBL" id="MHJA01000006">
    <property type="protein sequence ID" value="OGY61575.1"/>
    <property type="molecule type" value="Genomic_DNA"/>
</dbReference>
<feature type="binding site" evidence="6">
    <location>
        <position position="62"/>
    </location>
    <ligand>
        <name>NADP(+)</name>
        <dbReference type="ChEBI" id="CHEBI:58349"/>
    </ligand>
</feature>
<dbReference type="PANTHER" id="PTHR23429">
    <property type="entry name" value="GLUCOSE-6-PHOSPHATE 1-DEHYDROGENASE G6PD"/>
    <property type="match status" value="1"/>
</dbReference>
<dbReference type="SMART" id="SM01350">
    <property type="entry name" value="6PGD"/>
    <property type="match status" value="1"/>
</dbReference>
<dbReference type="SUPFAM" id="SSF48179">
    <property type="entry name" value="6-phosphogluconate dehydrogenase C-terminal domain-like"/>
    <property type="match status" value="1"/>
</dbReference>
<accession>A0A1G1ZAA2</accession>
<dbReference type="STRING" id="1797692.A3I33_00445"/>
<dbReference type="EC" id="1.1.1.49" evidence="6"/>
<feature type="binding site" evidence="6">
    <location>
        <position position="199"/>
    </location>
    <ligand>
        <name>substrate</name>
    </ligand>
</feature>
<keyword evidence="3 6" id="KW-0521">NADP</keyword>
<keyword evidence="5 6" id="KW-0119">Carbohydrate metabolism</keyword>
<dbReference type="InterPro" id="IPR006115">
    <property type="entry name" value="6PGDH_NADP-bd"/>
</dbReference>
<dbReference type="Gene3D" id="3.40.50.720">
    <property type="entry name" value="NAD(P)-binding Rossmann-like Domain"/>
    <property type="match status" value="2"/>
</dbReference>
<dbReference type="AlphaFoldDB" id="A0A1G1ZAA2"/>
<dbReference type="SUPFAM" id="SSF55347">
    <property type="entry name" value="Glyceraldehyde-3-phosphate dehydrogenase-like, C-terminal domain"/>
    <property type="match status" value="1"/>
</dbReference>
<dbReference type="Proteomes" id="UP000176544">
    <property type="component" value="Unassembled WGS sequence"/>
</dbReference>
<dbReference type="InterPro" id="IPR008927">
    <property type="entry name" value="6-PGluconate_DH-like_C_sf"/>
</dbReference>
<comment type="catalytic activity">
    <reaction evidence="6">
        <text>D-glucose 6-phosphate + NADP(+) = 6-phospho-D-glucono-1,5-lactone + NADPH + H(+)</text>
        <dbReference type="Rhea" id="RHEA:15841"/>
        <dbReference type="ChEBI" id="CHEBI:15378"/>
        <dbReference type="ChEBI" id="CHEBI:57783"/>
        <dbReference type="ChEBI" id="CHEBI:57955"/>
        <dbReference type="ChEBI" id="CHEBI:58349"/>
        <dbReference type="ChEBI" id="CHEBI:61548"/>
        <dbReference type="EC" id="1.1.1.49"/>
    </reaction>
</comment>
<evidence type="ECO:0000313" key="8">
    <source>
        <dbReference type="EMBL" id="OGY61575.1"/>
    </source>
</evidence>